<dbReference type="GO" id="GO:0005886">
    <property type="term" value="C:plasma membrane"/>
    <property type="evidence" value="ECO:0007669"/>
    <property type="project" value="UniProtKB-SubCell"/>
</dbReference>
<keyword evidence="2" id="KW-0813">Transport</keyword>
<evidence type="ECO:0000256" key="4">
    <source>
        <dbReference type="ARBA" id="ARBA00022597"/>
    </source>
</evidence>
<dbReference type="PROSITE" id="PS50850">
    <property type="entry name" value="MFS"/>
    <property type="match status" value="1"/>
</dbReference>
<dbReference type="Proteomes" id="UP001153954">
    <property type="component" value="Unassembled WGS sequence"/>
</dbReference>
<evidence type="ECO:0000256" key="7">
    <source>
        <dbReference type="ARBA" id="ARBA00023136"/>
    </source>
</evidence>
<feature type="transmembrane region" description="Helical" evidence="8">
    <location>
        <begin position="381"/>
        <end position="404"/>
    </location>
</feature>
<dbReference type="Pfam" id="PF00083">
    <property type="entry name" value="Sugar_tr"/>
    <property type="match status" value="1"/>
</dbReference>
<dbReference type="GO" id="GO:0022857">
    <property type="term" value="F:transmembrane transporter activity"/>
    <property type="evidence" value="ECO:0007669"/>
    <property type="project" value="InterPro"/>
</dbReference>
<dbReference type="InterPro" id="IPR036259">
    <property type="entry name" value="MFS_trans_sf"/>
</dbReference>
<dbReference type="AlphaFoldDB" id="A0AAU9V8Z3"/>
<reference evidence="11" key="1">
    <citation type="submission" date="2022-03" db="EMBL/GenBank/DDBJ databases">
        <authorList>
            <person name="Tunstrom K."/>
        </authorList>
    </citation>
    <scope>NUCLEOTIDE SEQUENCE</scope>
</reference>
<organism evidence="11 12">
    <name type="scientific">Euphydryas editha</name>
    <name type="common">Edith's checkerspot</name>
    <dbReference type="NCBI Taxonomy" id="104508"/>
    <lineage>
        <taxon>Eukaryota</taxon>
        <taxon>Metazoa</taxon>
        <taxon>Ecdysozoa</taxon>
        <taxon>Arthropoda</taxon>
        <taxon>Hexapoda</taxon>
        <taxon>Insecta</taxon>
        <taxon>Pterygota</taxon>
        <taxon>Neoptera</taxon>
        <taxon>Endopterygota</taxon>
        <taxon>Lepidoptera</taxon>
        <taxon>Glossata</taxon>
        <taxon>Ditrysia</taxon>
        <taxon>Papilionoidea</taxon>
        <taxon>Nymphalidae</taxon>
        <taxon>Nymphalinae</taxon>
        <taxon>Euphydryas</taxon>
    </lineage>
</organism>
<feature type="transmembrane region" description="Helical" evidence="8">
    <location>
        <begin position="138"/>
        <end position="159"/>
    </location>
</feature>
<dbReference type="InterPro" id="IPR005828">
    <property type="entry name" value="MFS_sugar_transport-like"/>
</dbReference>
<gene>
    <name evidence="11" type="ORF">EEDITHA_LOCUS20683</name>
</gene>
<dbReference type="PANTHER" id="PTHR48021:SF46">
    <property type="entry name" value="MAJOR FACILITATOR SUPERFAMILY (MFS) PROFILE DOMAIN-CONTAINING PROTEIN"/>
    <property type="match status" value="1"/>
</dbReference>
<comment type="caution">
    <text evidence="11">The sequence shown here is derived from an EMBL/GenBank/DDBJ whole genome shotgun (WGS) entry which is preliminary data.</text>
</comment>
<protein>
    <recommendedName>
        <fullName evidence="10">Major facilitator superfamily (MFS) profile domain-containing protein</fullName>
    </recommendedName>
</protein>
<evidence type="ECO:0000256" key="1">
    <source>
        <dbReference type="ARBA" id="ARBA00004651"/>
    </source>
</evidence>
<keyword evidence="7 8" id="KW-0472">Membrane</keyword>
<dbReference type="EMBL" id="CAKOGL010000029">
    <property type="protein sequence ID" value="CAH2106564.1"/>
    <property type="molecule type" value="Genomic_DNA"/>
</dbReference>
<keyword evidence="3" id="KW-1003">Cell membrane</keyword>
<evidence type="ECO:0000256" key="9">
    <source>
        <dbReference type="SAM" id="SignalP"/>
    </source>
</evidence>
<feature type="transmembrane region" description="Helical" evidence="8">
    <location>
        <begin position="311"/>
        <end position="332"/>
    </location>
</feature>
<keyword evidence="5 8" id="KW-0812">Transmembrane</keyword>
<feature type="transmembrane region" description="Helical" evidence="8">
    <location>
        <begin position="410"/>
        <end position="435"/>
    </location>
</feature>
<evidence type="ECO:0000256" key="8">
    <source>
        <dbReference type="SAM" id="Phobius"/>
    </source>
</evidence>
<comment type="subcellular location">
    <subcellularLocation>
        <location evidence="1">Cell membrane</location>
        <topology evidence="1">Multi-pass membrane protein</topology>
    </subcellularLocation>
</comment>
<sequence>MEKGRRVQYFAAFALSLATSTMGVSSAWPTSVIPKFYSNQTNLNITEEQVGTMLAISAPGFVVGSIATRFILDMMGRRSTVLTSAVPFACGTWIAATANKHWLLYIMNFLWGFGTGMVSIVVTIYLAEISDKDLRGRLSVGTRFMFNFGNLIMMSIGPFLSYEVLNFSILVLPFIFFTACLWIPESPYYYLKEGKVENARKSLLRLKNDENVEDELELLKHNVSEEMKSSSSAKELFTGAQYRRPIIIAAGLKVMQMMTGAMTIQQYLGRIMQEINTDMELSTFLIIFGAVKFIVGIMSLILVDKVGRRPLLIYSFFGTAFSLAVAGTYFFLQEVAHVNQSSLRSFGYIPFIAIIVSNVISTVGFNSIIRIIHGEIFPLNVKAVAMTSLNVFGGFLGFTVAKGYQAVKNISGLCGVFWIFSSIAIFGAIFSYLTVPETRGKSLREIQDILNFGASNGLDEENRINDIHIEKDECTELKQLRKETDVKNEICD</sequence>
<dbReference type="InterPro" id="IPR005829">
    <property type="entry name" value="Sugar_transporter_CS"/>
</dbReference>
<name>A0AAU9V8Z3_EUPED</name>
<feature type="transmembrane region" description="Helical" evidence="8">
    <location>
        <begin position="347"/>
        <end position="369"/>
    </location>
</feature>
<dbReference type="PANTHER" id="PTHR48021">
    <property type="match status" value="1"/>
</dbReference>
<evidence type="ECO:0000256" key="2">
    <source>
        <dbReference type="ARBA" id="ARBA00022448"/>
    </source>
</evidence>
<keyword evidence="6 8" id="KW-1133">Transmembrane helix</keyword>
<dbReference type="InterPro" id="IPR050549">
    <property type="entry name" value="MFS_Trehalose_Transporter"/>
</dbReference>
<dbReference type="PROSITE" id="PS00217">
    <property type="entry name" value="SUGAR_TRANSPORT_2"/>
    <property type="match status" value="1"/>
</dbReference>
<evidence type="ECO:0000313" key="12">
    <source>
        <dbReference type="Proteomes" id="UP001153954"/>
    </source>
</evidence>
<feature type="domain" description="Major facilitator superfamily (MFS) profile" evidence="10">
    <location>
        <begin position="1"/>
        <end position="439"/>
    </location>
</feature>
<evidence type="ECO:0000259" key="10">
    <source>
        <dbReference type="PROSITE" id="PS50850"/>
    </source>
</evidence>
<feature type="transmembrane region" description="Helical" evidence="8">
    <location>
        <begin position="165"/>
        <end position="183"/>
    </location>
</feature>
<dbReference type="FunFam" id="1.20.1250.20:FF:000218">
    <property type="entry name" value="facilitated trehalose transporter Tret1"/>
    <property type="match status" value="1"/>
</dbReference>
<dbReference type="PROSITE" id="PS00216">
    <property type="entry name" value="SUGAR_TRANSPORT_1"/>
    <property type="match status" value="1"/>
</dbReference>
<keyword evidence="9" id="KW-0732">Signal</keyword>
<accession>A0AAU9V8Z3</accession>
<proteinExistence type="predicted"/>
<feature type="transmembrane region" description="Helical" evidence="8">
    <location>
        <begin position="79"/>
        <end position="96"/>
    </location>
</feature>
<evidence type="ECO:0000256" key="6">
    <source>
        <dbReference type="ARBA" id="ARBA00022989"/>
    </source>
</evidence>
<feature type="signal peptide" evidence="9">
    <location>
        <begin position="1"/>
        <end position="27"/>
    </location>
</feature>
<feature type="transmembrane region" description="Helical" evidence="8">
    <location>
        <begin position="53"/>
        <end position="72"/>
    </location>
</feature>
<keyword evidence="4" id="KW-0762">Sugar transport</keyword>
<keyword evidence="12" id="KW-1185">Reference proteome</keyword>
<feature type="transmembrane region" description="Helical" evidence="8">
    <location>
        <begin position="284"/>
        <end position="304"/>
    </location>
</feature>
<feature type="transmembrane region" description="Helical" evidence="8">
    <location>
        <begin position="246"/>
        <end position="264"/>
    </location>
</feature>
<evidence type="ECO:0000256" key="5">
    <source>
        <dbReference type="ARBA" id="ARBA00022692"/>
    </source>
</evidence>
<dbReference type="Gene3D" id="1.20.1250.20">
    <property type="entry name" value="MFS general substrate transporter like domains"/>
    <property type="match status" value="1"/>
</dbReference>
<feature type="transmembrane region" description="Helical" evidence="8">
    <location>
        <begin position="102"/>
        <end position="126"/>
    </location>
</feature>
<evidence type="ECO:0000256" key="3">
    <source>
        <dbReference type="ARBA" id="ARBA00022475"/>
    </source>
</evidence>
<feature type="chain" id="PRO_5043919742" description="Major facilitator superfamily (MFS) profile domain-containing protein" evidence="9">
    <location>
        <begin position="28"/>
        <end position="492"/>
    </location>
</feature>
<dbReference type="SUPFAM" id="SSF103473">
    <property type="entry name" value="MFS general substrate transporter"/>
    <property type="match status" value="1"/>
</dbReference>
<dbReference type="InterPro" id="IPR020846">
    <property type="entry name" value="MFS_dom"/>
</dbReference>
<evidence type="ECO:0000313" key="11">
    <source>
        <dbReference type="EMBL" id="CAH2106564.1"/>
    </source>
</evidence>